<dbReference type="NCBIfam" id="NF009150">
    <property type="entry name" value="PRK12497.1-3"/>
    <property type="match status" value="1"/>
</dbReference>
<dbReference type="NCBIfam" id="NF009154">
    <property type="entry name" value="PRK12497.3-3"/>
    <property type="match status" value="1"/>
</dbReference>
<dbReference type="Gene3D" id="3.40.1350.10">
    <property type="match status" value="1"/>
</dbReference>
<dbReference type="KEGG" id="palr:HGI30_12495"/>
<keyword evidence="5" id="KW-1185">Reference proteome</keyword>
<dbReference type="InterPro" id="IPR011335">
    <property type="entry name" value="Restrct_endonuc-II-like"/>
</dbReference>
<dbReference type="GO" id="GO:0003676">
    <property type="term" value="F:nucleic acid binding"/>
    <property type="evidence" value="ECO:0007669"/>
    <property type="project" value="InterPro"/>
</dbReference>
<proteinExistence type="inferred from homology"/>
<dbReference type="AlphaFoldDB" id="A0A6H2GY75"/>
<feature type="region of interest" description="Disordered" evidence="3">
    <location>
        <begin position="1"/>
        <end position="38"/>
    </location>
</feature>
<dbReference type="EMBL" id="CP051428">
    <property type="protein sequence ID" value="QJC52299.1"/>
    <property type="molecule type" value="Genomic_DNA"/>
</dbReference>
<dbReference type="InterPro" id="IPR003509">
    <property type="entry name" value="UPF0102_YraN-like"/>
</dbReference>
<dbReference type="InterPro" id="IPR011856">
    <property type="entry name" value="tRNA_endonuc-like_dom_sf"/>
</dbReference>
<reference evidence="4 5" key="1">
    <citation type="submission" date="2020-04" db="EMBL/GenBank/DDBJ databases">
        <title>Novel Paenibacillus strain UniB2 isolated from commercial digestive syrup.</title>
        <authorList>
            <person name="Thorat V."/>
            <person name="Kirdat K."/>
            <person name="Tiwarekar B."/>
            <person name="Yadav A."/>
        </authorList>
    </citation>
    <scope>NUCLEOTIDE SEQUENCE [LARGE SCALE GENOMIC DNA]</scope>
    <source>
        <strain evidence="4 5">UniB2</strain>
    </source>
</reference>
<protein>
    <recommendedName>
        <fullName evidence="2">UPF0102 protein HGI30_12495</fullName>
    </recommendedName>
</protein>
<dbReference type="CDD" id="cd20736">
    <property type="entry name" value="PoNe_Nuclease"/>
    <property type="match status" value="1"/>
</dbReference>
<evidence type="ECO:0000256" key="1">
    <source>
        <dbReference type="ARBA" id="ARBA00006738"/>
    </source>
</evidence>
<dbReference type="Pfam" id="PF02021">
    <property type="entry name" value="UPF0102"/>
    <property type="match status" value="1"/>
</dbReference>
<dbReference type="Proteomes" id="UP000502136">
    <property type="component" value="Chromosome"/>
</dbReference>
<dbReference type="RefSeq" id="WP_168907863.1">
    <property type="nucleotide sequence ID" value="NZ_CP051428.1"/>
</dbReference>
<name>A0A6H2GY75_9BACL</name>
<evidence type="ECO:0000256" key="2">
    <source>
        <dbReference type="HAMAP-Rule" id="MF_00048"/>
    </source>
</evidence>
<sequence>MNERPIGKAGRSGQRGSGSGDATPAGSPGSDRRRESGRIGEEAAAAWLERHGMRLLERNWRCRMGELDLIAEDGGTLVIVEVRSARTGSRYGTAAEALHGRKQLKVRRVAGVYLQQRGWNGRTIRFDAAAVTLDASGLRAVEVVHIKNAF</sequence>
<dbReference type="PANTHER" id="PTHR34039">
    <property type="entry name" value="UPF0102 PROTEIN YRAN"/>
    <property type="match status" value="1"/>
</dbReference>
<evidence type="ECO:0000313" key="4">
    <source>
        <dbReference type="EMBL" id="QJC52299.1"/>
    </source>
</evidence>
<dbReference type="HAMAP" id="MF_00048">
    <property type="entry name" value="UPF0102"/>
    <property type="match status" value="1"/>
</dbReference>
<dbReference type="PANTHER" id="PTHR34039:SF1">
    <property type="entry name" value="UPF0102 PROTEIN YRAN"/>
    <property type="match status" value="1"/>
</dbReference>
<gene>
    <name evidence="4" type="ORF">HGI30_12495</name>
</gene>
<evidence type="ECO:0000313" key="5">
    <source>
        <dbReference type="Proteomes" id="UP000502136"/>
    </source>
</evidence>
<accession>A0A6H2GY75</accession>
<evidence type="ECO:0000256" key="3">
    <source>
        <dbReference type="SAM" id="MobiDB-lite"/>
    </source>
</evidence>
<dbReference type="NCBIfam" id="TIGR00252">
    <property type="entry name" value="YraN family protein"/>
    <property type="match status" value="1"/>
</dbReference>
<organism evidence="4 5">
    <name type="scientific">Paenibacillus albicereus</name>
    <dbReference type="NCBI Taxonomy" id="2726185"/>
    <lineage>
        <taxon>Bacteria</taxon>
        <taxon>Bacillati</taxon>
        <taxon>Bacillota</taxon>
        <taxon>Bacilli</taxon>
        <taxon>Bacillales</taxon>
        <taxon>Paenibacillaceae</taxon>
        <taxon>Paenibacillus</taxon>
    </lineage>
</organism>
<dbReference type="SUPFAM" id="SSF52980">
    <property type="entry name" value="Restriction endonuclease-like"/>
    <property type="match status" value="1"/>
</dbReference>
<comment type="similarity">
    <text evidence="1 2">Belongs to the UPF0102 family.</text>
</comment>